<dbReference type="eggNOG" id="KOG1812">
    <property type="taxonomic scope" value="Eukaryota"/>
</dbReference>
<evidence type="ECO:0000256" key="1">
    <source>
        <dbReference type="ARBA" id="ARBA00001798"/>
    </source>
</evidence>
<evidence type="ECO:0000256" key="4">
    <source>
        <dbReference type="ARBA" id="ARBA00022723"/>
    </source>
</evidence>
<name>U4L649_PYROM</name>
<dbReference type="InterPro" id="IPR002867">
    <property type="entry name" value="IBR_dom"/>
</dbReference>
<dbReference type="InterPro" id="IPR044066">
    <property type="entry name" value="TRIAD_supradom"/>
</dbReference>
<keyword evidence="6" id="KW-0863">Zinc-finger</keyword>
<protein>
    <recommendedName>
        <fullName evidence="2">RBR-type E3 ubiquitin transferase</fullName>
        <ecNumber evidence="2">2.3.2.31</ecNumber>
    </recommendedName>
</protein>
<feature type="compositionally biased region" description="Basic and acidic residues" evidence="9">
    <location>
        <begin position="279"/>
        <end position="306"/>
    </location>
</feature>
<feature type="domain" description="RING-type" evidence="10">
    <location>
        <begin position="399"/>
        <end position="597"/>
    </location>
</feature>
<feature type="compositionally biased region" description="Basic and acidic residues" evidence="9">
    <location>
        <begin position="80"/>
        <end position="94"/>
    </location>
</feature>
<dbReference type="STRING" id="1076935.U4L649"/>
<evidence type="ECO:0000256" key="2">
    <source>
        <dbReference type="ARBA" id="ARBA00012251"/>
    </source>
</evidence>
<proteinExistence type="predicted"/>
<evidence type="ECO:0000256" key="7">
    <source>
        <dbReference type="ARBA" id="ARBA00022786"/>
    </source>
</evidence>
<dbReference type="CDD" id="cd22584">
    <property type="entry name" value="Rcat_RBR_unk"/>
    <property type="match status" value="1"/>
</dbReference>
<comment type="catalytic activity">
    <reaction evidence="1">
        <text>[E2 ubiquitin-conjugating enzyme]-S-ubiquitinyl-L-cysteine + [acceptor protein]-L-lysine = [E2 ubiquitin-conjugating enzyme]-L-cysteine + [acceptor protein]-N(6)-ubiquitinyl-L-lysine.</text>
        <dbReference type="EC" id="2.3.2.31"/>
    </reaction>
</comment>
<dbReference type="Pfam" id="PF01485">
    <property type="entry name" value="IBR"/>
    <property type="match status" value="1"/>
</dbReference>
<dbReference type="CDD" id="cd20335">
    <property type="entry name" value="BRcat_RBR"/>
    <property type="match status" value="1"/>
</dbReference>
<keyword evidence="3" id="KW-0808">Transferase</keyword>
<gene>
    <name evidence="11" type="ORF">PCON_07505</name>
</gene>
<evidence type="ECO:0000313" key="11">
    <source>
        <dbReference type="EMBL" id="CCX07916.1"/>
    </source>
</evidence>
<feature type="region of interest" description="Disordered" evidence="9">
    <location>
        <begin position="723"/>
        <end position="749"/>
    </location>
</feature>
<feature type="compositionally biased region" description="Polar residues" evidence="9">
    <location>
        <begin position="142"/>
        <end position="157"/>
    </location>
</feature>
<dbReference type="OrthoDB" id="9977870at2759"/>
<evidence type="ECO:0000256" key="3">
    <source>
        <dbReference type="ARBA" id="ARBA00022679"/>
    </source>
</evidence>
<dbReference type="GO" id="GO:0008270">
    <property type="term" value="F:zinc ion binding"/>
    <property type="evidence" value="ECO:0007669"/>
    <property type="project" value="UniProtKB-KW"/>
</dbReference>
<feature type="compositionally biased region" description="Basic and acidic residues" evidence="9">
    <location>
        <begin position="18"/>
        <end position="57"/>
    </location>
</feature>
<keyword evidence="5" id="KW-0677">Repeat</keyword>
<dbReference type="SUPFAM" id="SSF57850">
    <property type="entry name" value="RING/U-box"/>
    <property type="match status" value="3"/>
</dbReference>
<feature type="compositionally biased region" description="Basic and acidic residues" evidence="9">
    <location>
        <begin position="324"/>
        <end position="339"/>
    </location>
</feature>
<dbReference type="Gene3D" id="3.30.40.10">
    <property type="entry name" value="Zinc/RING finger domain, C3HC4 (zinc finger)"/>
    <property type="match status" value="1"/>
</dbReference>
<dbReference type="GO" id="GO:0061630">
    <property type="term" value="F:ubiquitin protein ligase activity"/>
    <property type="evidence" value="ECO:0007669"/>
    <property type="project" value="UniProtKB-EC"/>
</dbReference>
<evidence type="ECO:0000256" key="9">
    <source>
        <dbReference type="SAM" id="MobiDB-lite"/>
    </source>
</evidence>
<organism evidence="11 12">
    <name type="scientific">Pyronema omphalodes (strain CBS 100304)</name>
    <name type="common">Pyronema confluens</name>
    <dbReference type="NCBI Taxonomy" id="1076935"/>
    <lineage>
        <taxon>Eukaryota</taxon>
        <taxon>Fungi</taxon>
        <taxon>Dikarya</taxon>
        <taxon>Ascomycota</taxon>
        <taxon>Pezizomycotina</taxon>
        <taxon>Pezizomycetes</taxon>
        <taxon>Pezizales</taxon>
        <taxon>Pyronemataceae</taxon>
        <taxon>Pyronema</taxon>
    </lineage>
</organism>
<accession>U4L649</accession>
<dbReference type="AlphaFoldDB" id="U4L649"/>
<dbReference type="EC" id="2.3.2.31" evidence="2"/>
<keyword evidence="8" id="KW-0862">Zinc</keyword>
<dbReference type="InterPro" id="IPR013083">
    <property type="entry name" value="Znf_RING/FYVE/PHD"/>
</dbReference>
<feature type="compositionally biased region" description="Basic and acidic residues" evidence="9">
    <location>
        <begin position="898"/>
        <end position="945"/>
    </location>
</feature>
<keyword evidence="12" id="KW-1185">Reference proteome</keyword>
<dbReference type="PROSITE" id="PS51873">
    <property type="entry name" value="TRIAD"/>
    <property type="match status" value="1"/>
</dbReference>
<dbReference type="InterPro" id="IPR031127">
    <property type="entry name" value="E3_UB_ligase_RBR"/>
</dbReference>
<feature type="compositionally biased region" description="Basic and acidic residues" evidence="9">
    <location>
        <begin position="862"/>
        <end position="878"/>
    </location>
</feature>
<dbReference type="GO" id="GO:0016567">
    <property type="term" value="P:protein ubiquitination"/>
    <property type="evidence" value="ECO:0007669"/>
    <property type="project" value="InterPro"/>
</dbReference>
<dbReference type="SMART" id="SM00647">
    <property type="entry name" value="IBR"/>
    <property type="match status" value="1"/>
</dbReference>
<dbReference type="Proteomes" id="UP000018144">
    <property type="component" value="Unassembled WGS sequence"/>
</dbReference>
<evidence type="ECO:0000313" key="12">
    <source>
        <dbReference type="Proteomes" id="UP000018144"/>
    </source>
</evidence>
<feature type="region of interest" description="Disordered" evidence="9">
    <location>
        <begin position="765"/>
        <end position="949"/>
    </location>
</feature>
<evidence type="ECO:0000256" key="8">
    <source>
        <dbReference type="ARBA" id="ARBA00022833"/>
    </source>
</evidence>
<dbReference type="EMBL" id="HF935382">
    <property type="protein sequence ID" value="CCX07916.1"/>
    <property type="molecule type" value="Genomic_DNA"/>
</dbReference>
<feature type="compositionally biased region" description="Basic and acidic residues" evidence="9">
    <location>
        <begin position="207"/>
        <end position="266"/>
    </location>
</feature>
<feature type="compositionally biased region" description="Basic and acidic residues" evidence="9">
    <location>
        <begin position="807"/>
        <end position="851"/>
    </location>
</feature>
<sequence length="967" mass="108271">MFTARQLVEPSRKRSSKPKAERSPRIGRPKEESPEEKELRREEHRIRKLERDARRAAEAAAIMGVPSRVHKKNKEKKSKGKEILDSDSESDRSSKSPKPSKKSGFGHDEALAGLAMKKPKIVLKKSEAPKPEVRSSTHDSHNWNINLNNIKDSSTAYSRESGSEHRRHRHHEHSSLESELSCSRCVKRKLRREERVVSETRGVGTAAKKETSDRISREERETIRRIVEQEERRERLKAEDSRLRERPKPEKEKEKRSKSKSKETSSRRITSPPRRRKSPSRDRHVKPTESKRVRIVPKSREEDVAPPRRSTRTMAPQVEIIPATHRERQLSRRSEHRNSLPEPTSTERAPRDSRRHSVVPQVTQTERIIAAERVRQERERPREPDRTILSFEVPNESEKLIKCVTCMDDEVPAGDAAQLVCGHWFCNECLKRLFTLSLTDPAHMPPRCCTQDHIPLHHVSALLPHATKKLWNKKYREYTTSNRIYCPNPKCGEWIEPEHIGSKIGKCGRCKRDVCARCKGAAHGDRDCPEDPEMVKFFEVAEREKYQKCYNCRAMVELERGCNHMTCHCTAQFCYVCGKKWKTCACPWFNYEHGGNAGQGQAPAHPPVRRPPRQRNINGLLIDEDAPEPEPLIALNALGLGLGAGLRRLAGYGAAPAPAPAPAREPRTAEAEGQLLTSHPLPGPGPGVGLGLARHRGGPSASLYPPRAVAGPSNAATVATSVTEVAPVNPRQRTNPSAPPRSSYLTESQQAHMERYIDAVDLVGAEPGVDTPFSQTSAEEFPEDEDEGNSRDAVGTDGGGTVATRLVETRRISADVRRSTEATRPTEGRRSTEATRPVEVRTSRDARRSAEVTRPATTKQVKSRETRASVEASIERSRSAAAAGRSTDRSRSAAAGKSMERSKSAAREKESKREGNKKEVEVRSSRRSGEASRKGKEKEKGRENKTGVGLGLWGVKALERPGPIVVV</sequence>
<reference evidence="11 12" key="1">
    <citation type="journal article" date="2013" name="PLoS Genet.">
        <title>The genome and development-dependent transcriptomes of Pyronema confluens: a window into fungal evolution.</title>
        <authorList>
            <person name="Traeger S."/>
            <person name="Altegoer F."/>
            <person name="Freitag M."/>
            <person name="Gabaldon T."/>
            <person name="Kempken F."/>
            <person name="Kumar A."/>
            <person name="Marcet-Houben M."/>
            <person name="Poggeler S."/>
            <person name="Stajich J.E."/>
            <person name="Nowrousian M."/>
        </authorList>
    </citation>
    <scope>NUCLEOTIDE SEQUENCE [LARGE SCALE GENOMIC DNA]</scope>
    <source>
        <strain evidence="12">CBS 100304</strain>
        <tissue evidence="11">Vegetative mycelium</tissue>
    </source>
</reference>
<dbReference type="PANTHER" id="PTHR11685">
    <property type="entry name" value="RBR FAMILY RING FINGER AND IBR DOMAIN-CONTAINING"/>
    <property type="match status" value="1"/>
</dbReference>
<dbReference type="Gene3D" id="1.20.120.1750">
    <property type="match status" value="1"/>
</dbReference>
<evidence type="ECO:0000259" key="10">
    <source>
        <dbReference type="PROSITE" id="PS51873"/>
    </source>
</evidence>
<feature type="compositionally biased region" description="Basic residues" evidence="9">
    <location>
        <begin position="68"/>
        <end position="79"/>
    </location>
</feature>
<evidence type="ECO:0000256" key="6">
    <source>
        <dbReference type="ARBA" id="ARBA00022771"/>
    </source>
</evidence>
<keyword evidence="7" id="KW-0833">Ubl conjugation pathway</keyword>
<feature type="region of interest" description="Disordered" evidence="9">
    <location>
        <begin position="1"/>
        <end position="361"/>
    </location>
</feature>
<dbReference type="PROSITE" id="PS00518">
    <property type="entry name" value="ZF_RING_1"/>
    <property type="match status" value="1"/>
</dbReference>
<feature type="compositionally biased region" description="Basic and acidic residues" evidence="9">
    <location>
        <begin position="124"/>
        <end position="141"/>
    </location>
</feature>
<evidence type="ECO:0000256" key="5">
    <source>
        <dbReference type="ARBA" id="ARBA00022737"/>
    </source>
</evidence>
<dbReference type="InterPro" id="IPR017907">
    <property type="entry name" value="Znf_RING_CS"/>
</dbReference>
<keyword evidence="4" id="KW-0479">Metal-binding</keyword>